<dbReference type="AlphaFoldDB" id="A0A8E2EVR7"/>
<dbReference type="EMBL" id="KV750199">
    <property type="protein sequence ID" value="OCL05842.1"/>
    <property type="molecule type" value="Genomic_DNA"/>
</dbReference>
<name>A0A8E2EVR7_9PEZI</name>
<gene>
    <name evidence="2" type="ORF">AOQ84DRAFT_390610</name>
</gene>
<accession>A0A8E2EVR7</accession>
<dbReference type="Gene3D" id="3.80.10.10">
    <property type="entry name" value="Ribonuclease Inhibitor"/>
    <property type="match status" value="1"/>
</dbReference>
<evidence type="ECO:0000313" key="3">
    <source>
        <dbReference type="Proteomes" id="UP000250140"/>
    </source>
</evidence>
<protein>
    <recommendedName>
        <fullName evidence="4">F-box domain-containing protein</fullName>
    </recommendedName>
</protein>
<keyword evidence="3" id="KW-1185">Reference proteome</keyword>
<feature type="region of interest" description="Disordered" evidence="1">
    <location>
        <begin position="509"/>
        <end position="528"/>
    </location>
</feature>
<evidence type="ECO:0000256" key="1">
    <source>
        <dbReference type="SAM" id="MobiDB-lite"/>
    </source>
</evidence>
<dbReference type="InterPro" id="IPR032675">
    <property type="entry name" value="LRR_dom_sf"/>
</dbReference>
<proteinExistence type="predicted"/>
<dbReference type="OrthoDB" id="2522477at2759"/>
<reference evidence="2 3" key="1">
    <citation type="journal article" date="2016" name="Nat. Commun.">
        <title>Ectomycorrhizal ecology is imprinted in the genome of the dominant symbiotic fungus Cenococcum geophilum.</title>
        <authorList>
            <consortium name="DOE Joint Genome Institute"/>
            <person name="Peter M."/>
            <person name="Kohler A."/>
            <person name="Ohm R.A."/>
            <person name="Kuo A."/>
            <person name="Krutzmann J."/>
            <person name="Morin E."/>
            <person name="Arend M."/>
            <person name="Barry K.W."/>
            <person name="Binder M."/>
            <person name="Choi C."/>
            <person name="Clum A."/>
            <person name="Copeland A."/>
            <person name="Grisel N."/>
            <person name="Haridas S."/>
            <person name="Kipfer T."/>
            <person name="LaButti K."/>
            <person name="Lindquist E."/>
            <person name="Lipzen A."/>
            <person name="Maire R."/>
            <person name="Meier B."/>
            <person name="Mihaltcheva S."/>
            <person name="Molinier V."/>
            <person name="Murat C."/>
            <person name="Poggeler S."/>
            <person name="Quandt C.A."/>
            <person name="Sperisen C."/>
            <person name="Tritt A."/>
            <person name="Tisserant E."/>
            <person name="Crous P.W."/>
            <person name="Henrissat B."/>
            <person name="Nehls U."/>
            <person name="Egli S."/>
            <person name="Spatafora J.W."/>
            <person name="Grigoriev I.V."/>
            <person name="Martin F.M."/>
        </authorList>
    </citation>
    <scope>NUCLEOTIDE SEQUENCE [LARGE SCALE GENOMIC DNA]</scope>
    <source>
        <strain evidence="2 3">CBS 207.34</strain>
    </source>
</reference>
<evidence type="ECO:0000313" key="2">
    <source>
        <dbReference type="EMBL" id="OCL05842.1"/>
    </source>
</evidence>
<dbReference type="Proteomes" id="UP000250140">
    <property type="component" value="Unassembled WGS sequence"/>
</dbReference>
<sequence length="541" mass="61369">MEHPEAGKHDSSTLSAFDTALRDSHSNKASIEKLEIMPGFSRLLDLADELILGVIEQIEESNDLCTFALTCSRLQSLVEPFIYRSILIRAGSQAVDLVMSIKARPVRASAVQTLGIRYVFDFEHDIETLNLVLMDFRNLRHLTIESPCLNNGPWRNGDRNWESRCRIDYYTLFEAASLRLPYSTPRAIPLLQSIVLHAHGDGDSAFTLGKNAIMFLHPTVRSITISCSDITDNLFTSDLFRGHEHSTPLTNLVFDECNISAFGLQALLSLPRALKRLTLGERLYHFHYPPCIPLGNNCEHFMAALYTQHESLEYIKHIGSRNWLSDNPDLSTNILHYFYNLRTLELGPHSVLRKYLVADEFPGNLESLRLLSNYVHYHNPAQGLTIYTHLRSPRVDWSGIVAAVLSKYNHVKEVDIILGQAFTQMSQGFDLDLLHSLWQTKEQRDDVYQAAKPLRARGTRFKLFAEHFLGGRVFIPPYLYGEDVPQELLVYDSEDPNLFGSVRYTEDDTENIESSGVLDDEPENQESIDPADLGAKVLGFL</sequence>
<evidence type="ECO:0008006" key="4">
    <source>
        <dbReference type="Google" id="ProtNLM"/>
    </source>
</evidence>
<organism evidence="2 3">
    <name type="scientific">Glonium stellatum</name>
    <dbReference type="NCBI Taxonomy" id="574774"/>
    <lineage>
        <taxon>Eukaryota</taxon>
        <taxon>Fungi</taxon>
        <taxon>Dikarya</taxon>
        <taxon>Ascomycota</taxon>
        <taxon>Pezizomycotina</taxon>
        <taxon>Dothideomycetes</taxon>
        <taxon>Pleosporomycetidae</taxon>
        <taxon>Gloniales</taxon>
        <taxon>Gloniaceae</taxon>
        <taxon>Glonium</taxon>
    </lineage>
</organism>